<gene>
    <name evidence="10" type="ordered locus">Sulku_0846</name>
</gene>
<comment type="catalytic activity">
    <reaction evidence="8">
        <text>4 Fe(2+) + O2 + 6 H2O = 4 iron(III) oxide-hydroxide + 12 H(+)</text>
        <dbReference type="Rhea" id="RHEA:11972"/>
        <dbReference type="ChEBI" id="CHEBI:15377"/>
        <dbReference type="ChEBI" id="CHEBI:15378"/>
        <dbReference type="ChEBI" id="CHEBI:15379"/>
        <dbReference type="ChEBI" id="CHEBI:29033"/>
        <dbReference type="ChEBI" id="CHEBI:78619"/>
        <dbReference type="EC" id="1.16.3.2"/>
    </reaction>
</comment>
<dbReference type="KEGG" id="sku:Sulku_0846"/>
<dbReference type="InterPro" id="IPR001519">
    <property type="entry name" value="Ferritin"/>
</dbReference>
<accession>E4U1Z4</accession>
<dbReference type="PANTHER" id="PTHR11431:SF127">
    <property type="entry name" value="BACTERIAL NON-HEME FERRITIN"/>
    <property type="match status" value="1"/>
</dbReference>
<dbReference type="RefSeq" id="WP_013459709.1">
    <property type="nucleotide sequence ID" value="NC_014762.1"/>
</dbReference>
<keyword evidence="11" id="KW-1185">Reference proteome</keyword>
<evidence type="ECO:0000256" key="4">
    <source>
        <dbReference type="ARBA" id="ARBA00022723"/>
    </source>
</evidence>
<proteinExistence type="inferred from homology"/>
<dbReference type="GO" id="GO:0004322">
    <property type="term" value="F:ferroxidase activity"/>
    <property type="evidence" value="ECO:0007669"/>
    <property type="project" value="TreeGrafter"/>
</dbReference>
<reference evidence="10 11" key="1">
    <citation type="journal article" date="2012" name="Stand. Genomic Sci.">
        <title>Complete genome sequence of the sulfur compounds oxidizing chemolithoautotroph Sulfuricurvum kujiense type strain (YK-1(T)).</title>
        <authorList>
            <person name="Han C."/>
            <person name="Kotsyurbenko O."/>
            <person name="Chertkov O."/>
            <person name="Held B."/>
            <person name="Lapidus A."/>
            <person name="Nolan M."/>
            <person name="Lucas S."/>
            <person name="Hammon N."/>
            <person name="Deshpande S."/>
            <person name="Cheng J.F."/>
            <person name="Tapia R."/>
            <person name="Goodwin L.A."/>
            <person name="Pitluck S."/>
            <person name="Liolios K."/>
            <person name="Pagani I."/>
            <person name="Ivanova N."/>
            <person name="Mavromatis K."/>
            <person name="Mikhailova N."/>
            <person name="Pati A."/>
            <person name="Chen A."/>
            <person name="Palaniappan K."/>
            <person name="Land M."/>
            <person name="Hauser L."/>
            <person name="Chang Y.J."/>
            <person name="Jeffries C.D."/>
            <person name="Brambilla E.M."/>
            <person name="Rohde M."/>
            <person name="Spring S."/>
            <person name="Sikorski J."/>
            <person name="Goker M."/>
            <person name="Woyke T."/>
            <person name="Bristow J."/>
            <person name="Eisen J.A."/>
            <person name="Markowitz V."/>
            <person name="Hugenholtz P."/>
            <person name="Kyrpides N.C."/>
            <person name="Klenk H.P."/>
            <person name="Detter J.C."/>
        </authorList>
    </citation>
    <scope>NUCLEOTIDE SEQUENCE [LARGE SCALE GENOMIC DNA]</scope>
    <source>
        <strain evidence="11">ATCC BAA-921 / DSM 16994 / JCM 11577 / YK-1</strain>
    </source>
</reference>
<keyword evidence="5 10" id="KW-0560">Oxidoreductase</keyword>
<dbReference type="FunFam" id="1.20.1260.10:FF:000001">
    <property type="entry name" value="Non-heme ferritin"/>
    <property type="match status" value="1"/>
</dbReference>
<dbReference type="InterPro" id="IPR012347">
    <property type="entry name" value="Ferritin-like"/>
</dbReference>
<dbReference type="GO" id="GO:0005829">
    <property type="term" value="C:cytosol"/>
    <property type="evidence" value="ECO:0007669"/>
    <property type="project" value="TreeGrafter"/>
</dbReference>
<comment type="similarity">
    <text evidence="2 8">Belongs to the ferritin family. Prokaryotic subfamily.</text>
</comment>
<name>E4U1Z4_SULKY</name>
<dbReference type="Pfam" id="PF00210">
    <property type="entry name" value="Ferritin"/>
    <property type="match status" value="1"/>
</dbReference>
<feature type="binding site" evidence="7">
    <location>
        <position position="94"/>
    </location>
    <ligand>
        <name>Fe cation</name>
        <dbReference type="ChEBI" id="CHEBI:24875"/>
        <label>1</label>
    </ligand>
</feature>
<dbReference type="GO" id="GO:0008199">
    <property type="term" value="F:ferric iron binding"/>
    <property type="evidence" value="ECO:0007669"/>
    <property type="project" value="InterPro"/>
</dbReference>
<dbReference type="CDD" id="cd01055">
    <property type="entry name" value="Nonheme_Ferritin"/>
    <property type="match status" value="1"/>
</dbReference>
<evidence type="ECO:0000259" key="9">
    <source>
        <dbReference type="PROSITE" id="PS50905"/>
    </source>
</evidence>
<dbReference type="GO" id="GO:0006826">
    <property type="term" value="P:iron ion transport"/>
    <property type="evidence" value="ECO:0007669"/>
    <property type="project" value="InterPro"/>
</dbReference>
<evidence type="ECO:0000313" key="11">
    <source>
        <dbReference type="Proteomes" id="UP000008721"/>
    </source>
</evidence>
<evidence type="ECO:0000256" key="5">
    <source>
        <dbReference type="ARBA" id="ARBA00023002"/>
    </source>
</evidence>
<dbReference type="GO" id="GO:0042802">
    <property type="term" value="F:identical protein binding"/>
    <property type="evidence" value="ECO:0007669"/>
    <property type="project" value="UniProtKB-ARBA"/>
</dbReference>
<comment type="subcellular location">
    <subcellularLocation>
        <location evidence="1 8">Cytoplasm</location>
    </subcellularLocation>
</comment>
<feature type="binding site" evidence="7">
    <location>
        <position position="17"/>
    </location>
    <ligand>
        <name>Fe cation</name>
        <dbReference type="ChEBI" id="CHEBI:24875"/>
        <label>1</label>
    </ligand>
</feature>
<comment type="function">
    <text evidence="8">Iron-storage protein.</text>
</comment>
<evidence type="ECO:0000256" key="8">
    <source>
        <dbReference type="RuleBase" id="RU361145"/>
    </source>
</evidence>
<evidence type="ECO:0000256" key="1">
    <source>
        <dbReference type="ARBA" id="ARBA00004496"/>
    </source>
</evidence>
<feature type="binding site" evidence="7">
    <location>
        <position position="127"/>
    </location>
    <ligand>
        <name>Fe cation</name>
        <dbReference type="ChEBI" id="CHEBI:24875"/>
        <label>1</label>
    </ligand>
</feature>
<dbReference type="GO" id="GO:0008198">
    <property type="term" value="F:ferrous iron binding"/>
    <property type="evidence" value="ECO:0007669"/>
    <property type="project" value="TreeGrafter"/>
</dbReference>
<dbReference type="EMBL" id="CP002355">
    <property type="protein sequence ID" value="ADR33512.1"/>
    <property type="molecule type" value="Genomic_DNA"/>
</dbReference>
<keyword evidence="6 7" id="KW-0408">Iron</keyword>
<dbReference type="HOGENOM" id="CLU_065681_1_0_7"/>
<dbReference type="NCBIfam" id="NF007638">
    <property type="entry name" value="PRK10304.1"/>
    <property type="match status" value="1"/>
</dbReference>
<dbReference type="EC" id="1.16.3.2" evidence="8"/>
<dbReference type="AlphaFoldDB" id="E4U1Z4"/>
<dbReference type="InterPro" id="IPR041719">
    <property type="entry name" value="Ferritin_prok"/>
</dbReference>
<dbReference type="PANTHER" id="PTHR11431">
    <property type="entry name" value="FERRITIN"/>
    <property type="match status" value="1"/>
</dbReference>
<dbReference type="InterPro" id="IPR008331">
    <property type="entry name" value="Ferritin_DPS_dom"/>
</dbReference>
<evidence type="ECO:0000256" key="3">
    <source>
        <dbReference type="ARBA" id="ARBA00022434"/>
    </source>
</evidence>
<dbReference type="SUPFAM" id="SSF47240">
    <property type="entry name" value="Ferritin-like"/>
    <property type="match status" value="1"/>
</dbReference>
<evidence type="ECO:0000256" key="7">
    <source>
        <dbReference type="PIRSR" id="PIRSR601519-1"/>
    </source>
</evidence>
<feature type="domain" description="Ferritin-like diiron" evidence="9">
    <location>
        <begin position="1"/>
        <end position="145"/>
    </location>
</feature>
<dbReference type="Gene3D" id="1.20.1260.10">
    <property type="match status" value="1"/>
</dbReference>
<dbReference type="eggNOG" id="COG1528">
    <property type="taxonomic scope" value="Bacteria"/>
</dbReference>
<organism evidence="10 11">
    <name type="scientific">Sulfuricurvum kujiense (strain ATCC BAA-921 / DSM 16994 / JCM 11577 / YK-1)</name>
    <dbReference type="NCBI Taxonomy" id="709032"/>
    <lineage>
        <taxon>Bacteria</taxon>
        <taxon>Pseudomonadati</taxon>
        <taxon>Campylobacterota</taxon>
        <taxon>Epsilonproteobacteria</taxon>
        <taxon>Campylobacterales</taxon>
        <taxon>Sulfurimonadaceae</taxon>
        <taxon>Sulfuricurvum</taxon>
    </lineage>
</organism>
<dbReference type="Proteomes" id="UP000008721">
    <property type="component" value="Chromosome"/>
</dbReference>
<keyword evidence="4 7" id="KW-0479">Metal-binding</keyword>
<sequence length="165" mass="18984">MLKPTILKLLNEQIALEDYSANLYLAMSSWCGHQKLSGSARFLEAHSDDEHSHMRKLFTYVNETGAMARIGALDEPPYEFGSINDVFEKTFEHEKFITAKINALVDACLEEKDYSTFNFLQWYVAEQHEEEHLFRSILDMIEIIGLDGRGLFLVDKEIGKMSNKV</sequence>
<protein>
    <recommendedName>
        <fullName evidence="8">Ferritin</fullName>
        <ecNumber evidence="8">1.16.3.2</ecNumber>
    </recommendedName>
</protein>
<dbReference type="OrthoDB" id="9801481at2"/>
<dbReference type="STRING" id="709032.Sulku_0846"/>
<dbReference type="GO" id="GO:0006879">
    <property type="term" value="P:intracellular iron ion homeostasis"/>
    <property type="evidence" value="ECO:0007669"/>
    <property type="project" value="UniProtKB-KW"/>
</dbReference>
<feature type="binding site" evidence="7">
    <location>
        <position position="50"/>
    </location>
    <ligand>
        <name>Fe cation</name>
        <dbReference type="ChEBI" id="CHEBI:24875"/>
        <label>1</label>
    </ligand>
</feature>
<evidence type="ECO:0000256" key="6">
    <source>
        <dbReference type="ARBA" id="ARBA00023004"/>
    </source>
</evidence>
<keyword evidence="3 8" id="KW-0409">Iron storage</keyword>
<evidence type="ECO:0000313" key="10">
    <source>
        <dbReference type="EMBL" id="ADR33512.1"/>
    </source>
</evidence>
<feature type="binding site" evidence="7">
    <location>
        <position position="53"/>
    </location>
    <ligand>
        <name>Fe cation</name>
        <dbReference type="ChEBI" id="CHEBI:24875"/>
        <label>1</label>
    </ligand>
</feature>
<evidence type="ECO:0000256" key="2">
    <source>
        <dbReference type="ARBA" id="ARBA00006950"/>
    </source>
</evidence>
<dbReference type="InterPro" id="IPR009078">
    <property type="entry name" value="Ferritin-like_SF"/>
</dbReference>
<dbReference type="PROSITE" id="PS50905">
    <property type="entry name" value="FERRITIN_LIKE"/>
    <property type="match status" value="1"/>
</dbReference>
<keyword evidence="8" id="KW-0963">Cytoplasm</keyword>
<dbReference type="InterPro" id="IPR009040">
    <property type="entry name" value="Ferritin-like_diiron"/>
</dbReference>